<dbReference type="InterPro" id="IPR001314">
    <property type="entry name" value="Peptidase_S1A"/>
</dbReference>
<dbReference type="SMART" id="SM00020">
    <property type="entry name" value="Tryp_SPc"/>
    <property type="match status" value="1"/>
</dbReference>
<proteinExistence type="inferred from homology"/>
<dbReference type="Pfam" id="PF00089">
    <property type="entry name" value="Trypsin"/>
    <property type="match status" value="1"/>
</dbReference>
<dbReference type="InterPro" id="IPR043504">
    <property type="entry name" value="Peptidase_S1_PA_chymotrypsin"/>
</dbReference>
<sequence length="274" mass="30445">ENRNLLCLNTRTSTLIALYASIFGTKTRLGKPASNVEDKIEKRIINGWPAPDGQVPWAGHMKAIVGRRSFYGCGVTIISTQWLLTVAHCFSLKAENYLNQRRRILHFHVEQIVVHPNYDQRNWFHDLALVKVRGQIPIDGTYVAIANLPPAGNPNNIPEVGSINYVVGFGCLYVGGDVVNRAHVIGLRTNTQQECTSTYGSRYVDLFTQFCAGYFRQNRGTCSGDSGSGLISFQYGQPMIVGVASSTNKHAISNLPAKFMRVATYVSWIRQYVG</sequence>
<dbReference type="EMBL" id="JTDE01004989">
    <property type="protein sequence ID" value="KAF7252166.1"/>
    <property type="molecule type" value="Genomic_DNA"/>
</dbReference>
<evidence type="ECO:0000313" key="5">
    <source>
        <dbReference type="Proteomes" id="UP000822476"/>
    </source>
</evidence>
<name>A0A8S9YN12_9TREM</name>
<gene>
    <name evidence="4" type="ORF">EG68_09269</name>
</gene>
<dbReference type="CDD" id="cd00190">
    <property type="entry name" value="Tryp_SPc"/>
    <property type="match status" value="1"/>
</dbReference>
<dbReference type="GO" id="GO:0004252">
    <property type="term" value="F:serine-type endopeptidase activity"/>
    <property type="evidence" value="ECO:0007669"/>
    <property type="project" value="InterPro"/>
</dbReference>
<dbReference type="InterPro" id="IPR051487">
    <property type="entry name" value="Ser/Thr_Proteases_Immune/Dev"/>
</dbReference>
<dbReference type="OrthoDB" id="6141927at2759"/>
<dbReference type="AlphaFoldDB" id="A0A8S9YN12"/>
<comment type="caution">
    <text evidence="4">The sequence shown here is derived from an EMBL/GenBank/DDBJ whole genome shotgun (WGS) entry which is preliminary data.</text>
</comment>
<dbReference type="SUPFAM" id="SSF50494">
    <property type="entry name" value="Trypsin-like serine proteases"/>
    <property type="match status" value="1"/>
</dbReference>
<dbReference type="PRINTS" id="PR00722">
    <property type="entry name" value="CHYMOTRYPSIN"/>
</dbReference>
<dbReference type="PANTHER" id="PTHR24256">
    <property type="entry name" value="TRYPTASE-RELATED"/>
    <property type="match status" value="1"/>
</dbReference>
<accession>A0A8S9YN12</accession>
<dbReference type="InterPro" id="IPR001254">
    <property type="entry name" value="Trypsin_dom"/>
</dbReference>
<evidence type="ECO:0000313" key="4">
    <source>
        <dbReference type="EMBL" id="KAF7252166.1"/>
    </source>
</evidence>
<reference evidence="4" key="1">
    <citation type="submission" date="2019-07" db="EMBL/GenBank/DDBJ databases">
        <title>Annotation for the trematode Paragonimus miyazaki's.</title>
        <authorList>
            <person name="Choi Y.-J."/>
        </authorList>
    </citation>
    <scope>NUCLEOTIDE SEQUENCE</scope>
    <source>
        <strain evidence="4">Japan</strain>
    </source>
</reference>
<evidence type="ECO:0000256" key="1">
    <source>
        <dbReference type="ARBA" id="ARBA00023157"/>
    </source>
</evidence>
<comment type="similarity">
    <text evidence="2">Belongs to the peptidase S1 family. CLIP subfamily.</text>
</comment>
<keyword evidence="1" id="KW-1015">Disulfide bond</keyword>
<feature type="non-terminal residue" evidence="4">
    <location>
        <position position="274"/>
    </location>
</feature>
<dbReference type="InterPro" id="IPR009003">
    <property type="entry name" value="Peptidase_S1_PA"/>
</dbReference>
<protein>
    <recommendedName>
        <fullName evidence="3">Peptidase S1 domain-containing protein</fullName>
    </recommendedName>
</protein>
<dbReference type="GO" id="GO:0006508">
    <property type="term" value="P:proteolysis"/>
    <property type="evidence" value="ECO:0007669"/>
    <property type="project" value="InterPro"/>
</dbReference>
<feature type="domain" description="Peptidase S1" evidence="3">
    <location>
        <begin position="44"/>
        <end position="274"/>
    </location>
</feature>
<keyword evidence="5" id="KW-1185">Reference proteome</keyword>
<evidence type="ECO:0000256" key="2">
    <source>
        <dbReference type="ARBA" id="ARBA00024195"/>
    </source>
</evidence>
<dbReference type="Proteomes" id="UP000822476">
    <property type="component" value="Unassembled WGS sequence"/>
</dbReference>
<dbReference type="Gene3D" id="2.40.10.10">
    <property type="entry name" value="Trypsin-like serine proteases"/>
    <property type="match status" value="1"/>
</dbReference>
<evidence type="ECO:0000259" key="3">
    <source>
        <dbReference type="PROSITE" id="PS50240"/>
    </source>
</evidence>
<organism evidence="4 5">
    <name type="scientific">Paragonimus skrjabini miyazakii</name>
    <dbReference type="NCBI Taxonomy" id="59628"/>
    <lineage>
        <taxon>Eukaryota</taxon>
        <taxon>Metazoa</taxon>
        <taxon>Spiralia</taxon>
        <taxon>Lophotrochozoa</taxon>
        <taxon>Platyhelminthes</taxon>
        <taxon>Trematoda</taxon>
        <taxon>Digenea</taxon>
        <taxon>Plagiorchiida</taxon>
        <taxon>Troglotremata</taxon>
        <taxon>Troglotrematidae</taxon>
        <taxon>Paragonimus</taxon>
    </lineage>
</organism>
<dbReference type="PROSITE" id="PS50240">
    <property type="entry name" value="TRYPSIN_DOM"/>
    <property type="match status" value="1"/>
</dbReference>